<gene>
    <name evidence="1" type="ORF">LSALG_LOCUS24815</name>
</gene>
<keyword evidence="2" id="KW-1185">Reference proteome</keyword>
<accession>A0AA36E7Q5</accession>
<reference evidence="1" key="1">
    <citation type="submission" date="2023-04" db="EMBL/GenBank/DDBJ databases">
        <authorList>
            <person name="Vijverberg K."/>
            <person name="Xiong W."/>
            <person name="Schranz E."/>
        </authorList>
    </citation>
    <scope>NUCLEOTIDE SEQUENCE</scope>
</reference>
<dbReference type="GO" id="GO:0006428">
    <property type="term" value="P:isoleucyl-tRNA aminoacylation"/>
    <property type="evidence" value="ECO:0007669"/>
    <property type="project" value="TreeGrafter"/>
</dbReference>
<name>A0AA36E7Q5_LACSI</name>
<dbReference type="InterPro" id="IPR023586">
    <property type="entry name" value="Ile-tRNA-ligase_type2"/>
</dbReference>
<dbReference type="EMBL" id="OX465081">
    <property type="protein sequence ID" value="CAI9285342.1"/>
    <property type="molecule type" value="Genomic_DNA"/>
</dbReference>
<dbReference type="GO" id="GO:0004822">
    <property type="term" value="F:isoleucine-tRNA ligase activity"/>
    <property type="evidence" value="ECO:0007669"/>
    <property type="project" value="InterPro"/>
</dbReference>
<organism evidence="1 2">
    <name type="scientific">Lactuca saligna</name>
    <name type="common">Willowleaf lettuce</name>
    <dbReference type="NCBI Taxonomy" id="75948"/>
    <lineage>
        <taxon>Eukaryota</taxon>
        <taxon>Viridiplantae</taxon>
        <taxon>Streptophyta</taxon>
        <taxon>Embryophyta</taxon>
        <taxon>Tracheophyta</taxon>
        <taxon>Spermatophyta</taxon>
        <taxon>Magnoliopsida</taxon>
        <taxon>eudicotyledons</taxon>
        <taxon>Gunneridae</taxon>
        <taxon>Pentapetalae</taxon>
        <taxon>asterids</taxon>
        <taxon>campanulids</taxon>
        <taxon>Asterales</taxon>
        <taxon>Asteraceae</taxon>
        <taxon>Cichorioideae</taxon>
        <taxon>Cichorieae</taxon>
        <taxon>Lactucinae</taxon>
        <taxon>Lactuca</taxon>
    </lineage>
</organism>
<dbReference type="AlphaFoldDB" id="A0AA36E7Q5"/>
<dbReference type="PANTHER" id="PTHR42780:SF1">
    <property type="entry name" value="ISOLEUCINE--TRNA LIGASE, CYTOPLASMIC"/>
    <property type="match status" value="1"/>
</dbReference>
<evidence type="ECO:0000313" key="2">
    <source>
        <dbReference type="Proteomes" id="UP001177003"/>
    </source>
</evidence>
<sequence length="296" mass="33507">MKTSDGDFNDKIVEVSMKLQRVDIRDRDVVGEKYLQGFYWTKESSLSLSRSISQAIFFSPAPPLRPGDFIAGLPSHFRRTVVRRSLLLQQGRFCMTKEQMDASGDDDVKVVLLDLSHDDSLSKAGFAHEVVKCIQELREISELEPTYPVEVYFKSLDDDTSASVQILKSQEAYIKEAICSPLLDSTFIPEHAVVIAEKTYRNISNCDFEITLTRQTLTFYDKAILDLYSGNAKYANALKVYLLSRDHFNLKTEFLVGINQIKVDCIEGLPDVDVVLGEHVFLTVGDYYSQTTNNKS</sequence>
<dbReference type="Proteomes" id="UP001177003">
    <property type="component" value="Chromosome 5"/>
</dbReference>
<protein>
    <submittedName>
        <fullName evidence="1">Uncharacterized protein</fullName>
    </submittedName>
</protein>
<evidence type="ECO:0000313" key="1">
    <source>
        <dbReference type="EMBL" id="CAI9285342.1"/>
    </source>
</evidence>
<dbReference type="PANTHER" id="PTHR42780">
    <property type="entry name" value="SOLEUCYL-TRNA SYNTHETASE"/>
    <property type="match status" value="1"/>
</dbReference>
<proteinExistence type="predicted"/>